<dbReference type="SUPFAM" id="SSF55874">
    <property type="entry name" value="ATPase domain of HSP90 chaperone/DNA topoisomerase II/histidine kinase"/>
    <property type="match status" value="1"/>
</dbReference>
<keyword evidence="5" id="KW-0812">Transmembrane</keyword>
<keyword evidence="4" id="KW-0418">Kinase</keyword>
<feature type="transmembrane region" description="Helical" evidence="5">
    <location>
        <begin position="12"/>
        <end position="31"/>
    </location>
</feature>
<feature type="transmembrane region" description="Helical" evidence="5">
    <location>
        <begin position="38"/>
        <end position="69"/>
    </location>
</feature>
<dbReference type="PANTHER" id="PTHR24421:SF10">
    <property type="entry name" value="NITRATE_NITRITE SENSOR PROTEIN NARQ"/>
    <property type="match status" value="1"/>
</dbReference>
<dbReference type="Gene3D" id="3.30.565.10">
    <property type="entry name" value="Histidine kinase-like ATPase, C-terminal domain"/>
    <property type="match status" value="1"/>
</dbReference>
<dbReference type="GO" id="GO:0000160">
    <property type="term" value="P:phosphorelay signal transduction system"/>
    <property type="evidence" value="ECO:0007669"/>
    <property type="project" value="UniProtKB-KW"/>
</dbReference>
<proteinExistence type="predicted"/>
<protein>
    <recommendedName>
        <fullName evidence="2">histidine kinase</fullName>
        <ecNumber evidence="2">2.7.13.3</ecNumber>
    </recommendedName>
</protein>
<dbReference type="GO" id="GO:0004673">
    <property type="term" value="F:protein histidine kinase activity"/>
    <property type="evidence" value="ECO:0007669"/>
    <property type="project" value="UniProtKB-EC"/>
</dbReference>
<dbReference type="EC" id="2.7.13.3" evidence="2"/>
<sequence length="417" mass="45367">MISWIRNQKWQSSALISAFALLLVGGFDLFVSGQSSLWVSFVLAVAVLFSVVLPWLATGLVALGAIAVISLDAKPGASLLIALIFLMLVSTFATKWQRNVALFTTLALGLALTINTIFVSPHLLRDFGLFLLSDSARIALFAISLLMASSLTALAWLLGRLLATRSTYVGTSFDRAVAQRTQARLSLEVAEQNQRFEIARDISELVIQRISATISIAEGGVYAVQSDASSASRILQQTTDSARSAHSDLRRLFDMLNKLKQVTAAPPKLDDLEVLVIAYRELGFNMNLRHEGPRFQLSEGAELAIYRIAFDALENIRKHAPAGSDVSVDFSWTEDGMQLLVKDNGIENANRGLSLQELAYSAEEDRKALTETIRGAGITAMSERAALYQGSVEATRVPGVGFTISAIFPKLKELSVE</sequence>
<evidence type="ECO:0000256" key="5">
    <source>
        <dbReference type="SAM" id="Phobius"/>
    </source>
</evidence>
<dbReference type="InterPro" id="IPR036890">
    <property type="entry name" value="HATPase_C_sf"/>
</dbReference>
<feature type="transmembrane region" description="Helical" evidence="5">
    <location>
        <begin position="138"/>
        <end position="158"/>
    </location>
</feature>
<keyword evidence="3" id="KW-0808">Transferase</keyword>
<feature type="transmembrane region" description="Helical" evidence="5">
    <location>
        <begin position="75"/>
        <end position="93"/>
    </location>
</feature>
<dbReference type="Pfam" id="PF02518">
    <property type="entry name" value="HATPase_c"/>
    <property type="match status" value="1"/>
</dbReference>
<dbReference type="InterPro" id="IPR050482">
    <property type="entry name" value="Sensor_HK_TwoCompSys"/>
</dbReference>
<dbReference type="AlphaFoldDB" id="A0A6J6NSU4"/>
<evidence type="ECO:0000256" key="3">
    <source>
        <dbReference type="ARBA" id="ARBA00022679"/>
    </source>
</evidence>
<accession>A0A6J6NSU4</accession>
<evidence type="ECO:0000313" key="7">
    <source>
        <dbReference type="EMBL" id="CAB4689032.1"/>
    </source>
</evidence>
<dbReference type="CDD" id="cd16917">
    <property type="entry name" value="HATPase_UhpB-NarQ-NarX-like"/>
    <property type="match status" value="1"/>
</dbReference>
<dbReference type="EMBL" id="CAEZXK010000019">
    <property type="protein sequence ID" value="CAB4689032.1"/>
    <property type="molecule type" value="Genomic_DNA"/>
</dbReference>
<keyword evidence="5" id="KW-1133">Transmembrane helix</keyword>
<name>A0A6J6NSU4_9ZZZZ</name>
<evidence type="ECO:0000256" key="4">
    <source>
        <dbReference type="ARBA" id="ARBA00022777"/>
    </source>
</evidence>
<evidence type="ECO:0000259" key="6">
    <source>
        <dbReference type="Pfam" id="PF02518"/>
    </source>
</evidence>
<keyword evidence="5" id="KW-0472">Membrane</keyword>
<organism evidence="7">
    <name type="scientific">freshwater metagenome</name>
    <dbReference type="NCBI Taxonomy" id="449393"/>
    <lineage>
        <taxon>unclassified sequences</taxon>
        <taxon>metagenomes</taxon>
        <taxon>ecological metagenomes</taxon>
    </lineage>
</organism>
<dbReference type="PANTHER" id="PTHR24421">
    <property type="entry name" value="NITRATE/NITRITE SENSOR PROTEIN NARX-RELATED"/>
    <property type="match status" value="1"/>
</dbReference>
<evidence type="ECO:0000256" key="1">
    <source>
        <dbReference type="ARBA" id="ARBA00000085"/>
    </source>
</evidence>
<gene>
    <name evidence="7" type="ORF">UFOPK2370_00825</name>
</gene>
<feature type="transmembrane region" description="Helical" evidence="5">
    <location>
        <begin position="100"/>
        <end position="118"/>
    </location>
</feature>
<feature type="domain" description="Histidine kinase/HSP90-like ATPase" evidence="6">
    <location>
        <begin position="302"/>
        <end position="410"/>
    </location>
</feature>
<evidence type="ECO:0000256" key="2">
    <source>
        <dbReference type="ARBA" id="ARBA00012438"/>
    </source>
</evidence>
<comment type="catalytic activity">
    <reaction evidence="1">
        <text>ATP + protein L-histidine = ADP + protein N-phospho-L-histidine.</text>
        <dbReference type="EC" id="2.7.13.3"/>
    </reaction>
</comment>
<dbReference type="InterPro" id="IPR003594">
    <property type="entry name" value="HATPase_dom"/>
</dbReference>
<reference evidence="7" key="1">
    <citation type="submission" date="2020-05" db="EMBL/GenBank/DDBJ databases">
        <authorList>
            <person name="Chiriac C."/>
            <person name="Salcher M."/>
            <person name="Ghai R."/>
            <person name="Kavagutti S V."/>
        </authorList>
    </citation>
    <scope>NUCLEOTIDE SEQUENCE</scope>
</reference>